<dbReference type="Proteomes" id="UP001203423">
    <property type="component" value="Unassembled WGS sequence"/>
</dbReference>
<evidence type="ECO:0000256" key="1">
    <source>
        <dbReference type="ARBA" id="ARBA00022612"/>
    </source>
</evidence>
<sequence length="763" mass="80612">MSGLSRLERLMYTIGVVDRASGPVNQIMNRINQLSQQTAGAQETMMRGFVGAAGGAMMLVGSLNPAIAANQALGEVSSLGVADSSLQQLNNTAINFTAKYGGNASEVISASYDIQSSIAGLTGEELSAFTNASAVMAKGTKADASTATNYLGTMYGIYQDNAKAMGKNTWVEQLAGQTATAVRMFKTNGTEMSGAFTSLGASAKSHGIEMAESMAVLGQLQATMSGSEAGTKYKAFLAGVGNAQKALGIQLTDTMGKLLPMPQVLDRLSQKFGDMNMDTVAKSGALSKAFGSGEATALIELLLPQVSQLKNNIQDLNQQTGMQTAIDMADAQTTAWDRLSGGFNAVATSLGQAVLPIIEPVIELLAMMLNGVRLLSDHFPLLTGVAVTLALTVVGAMIAMSAFNIISGLTRFGMVGLSSVTQTYAFVMNKATMAINWGRRALLHWQYQVIWSGGVLAGLKAMFISATASAWAFTSALLANPLTWVALSVIVLATIIYKYWGPISAFLSGFWDGFKQGFSPVITLFSGLGSVFAPVGELFSWLGSKVGELCSWFTRLLSPVNACEEALMSAGKTGANFGEVIGSAVSAFFGMSDDVQLDANLTKNVSSTQQTLTQPQDLTLNKALAANDMTSGNLASVHDITSRIGNVNQRAQQIASGDSPSMTSINERIAQVNHNATQFTPQNLSSVQEVNQKIDNANSSAKTINANVTRRVERSSYLQSLSSSNNTNNQSSTDNSKRVYIDNLTLQSDSPEQTAEYMMELAG</sequence>
<feature type="transmembrane region" description="Helical" evidence="3">
    <location>
        <begin position="521"/>
        <end position="542"/>
    </location>
</feature>
<evidence type="ECO:0000259" key="4">
    <source>
        <dbReference type="Pfam" id="PF10145"/>
    </source>
</evidence>
<reference evidence="5 6" key="1">
    <citation type="submission" date="2022-01" db="EMBL/GenBank/DDBJ databases">
        <title>Whole genome-based taxonomy of the Shewanellaceae.</title>
        <authorList>
            <person name="Martin-Rodriguez A.J."/>
        </authorList>
    </citation>
    <scope>NUCLEOTIDE SEQUENCE [LARGE SCALE GENOMIC DNA]</scope>
    <source>
        <strain evidence="5 6">DSM 17177</strain>
    </source>
</reference>
<name>A0ABT0L6I2_9GAMM</name>
<organism evidence="5 6">
    <name type="scientific">Shewanella surugensis</name>
    <dbReference type="NCBI Taxonomy" id="212020"/>
    <lineage>
        <taxon>Bacteria</taxon>
        <taxon>Pseudomonadati</taxon>
        <taxon>Pseudomonadota</taxon>
        <taxon>Gammaproteobacteria</taxon>
        <taxon>Alteromonadales</taxon>
        <taxon>Shewanellaceae</taxon>
        <taxon>Shewanella</taxon>
    </lineage>
</organism>
<evidence type="ECO:0000313" key="5">
    <source>
        <dbReference type="EMBL" id="MCL1123301.1"/>
    </source>
</evidence>
<dbReference type="PANTHER" id="PTHR37813:SF1">
    <property type="entry name" value="FELS-2 PROPHAGE PROTEIN"/>
    <property type="match status" value="1"/>
</dbReference>
<evidence type="ECO:0000313" key="6">
    <source>
        <dbReference type="Proteomes" id="UP001203423"/>
    </source>
</evidence>
<feature type="compositionally biased region" description="Low complexity" evidence="2">
    <location>
        <begin position="715"/>
        <end position="734"/>
    </location>
</feature>
<keyword evidence="3" id="KW-1133">Transmembrane helix</keyword>
<feature type="region of interest" description="Disordered" evidence="2">
    <location>
        <begin position="715"/>
        <end position="738"/>
    </location>
</feature>
<dbReference type="InterPro" id="IPR010090">
    <property type="entry name" value="Phage_tape_meas"/>
</dbReference>
<feature type="transmembrane region" description="Helical" evidence="3">
    <location>
        <begin position="409"/>
        <end position="428"/>
    </location>
</feature>
<proteinExistence type="predicted"/>
<gene>
    <name evidence="5" type="ORF">L2764_02090</name>
</gene>
<comment type="caution">
    <text evidence="5">The sequence shown here is derived from an EMBL/GenBank/DDBJ whole genome shotgun (WGS) entry which is preliminary data.</text>
</comment>
<feature type="transmembrane region" description="Helical" evidence="3">
    <location>
        <begin position="379"/>
        <end position="403"/>
    </location>
</feature>
<dbReference type="NCBIfam" id="TIGR01760">
    <property type="entry name" value="tape_meas_TP901"/>
    <property type="match status" value="1"/>
</dbReference>
<dbReference type="Pfam" id="PF10145">
    <property type="entry name" value="PhageMin_Tail"/>
    <property type="match status" value="1"/>
</dbReference>
<dbReference type="PANTHER" id="PTHR37813">
    <property type="entry name" value="FELS-2 PROPHAGE PROTEIN"/>
    <property type="match status" value="1"/>
</dbReference>
<keyword evidence="6" id="KW-1185">Reference proteome</keyword>
<keyword evidence="1" id="KW-1188">Viral release from host cell</keyword>
<protein>
    <submittedName>
        <fullName evidence="5">Phage tail tape measure protein</fullName>
    </submittedName>
</protein>
<evidence type="ECO:0000256" key="2">
    <source>
        <dbReference type="SAM" id="MobiDB-lite"/>
    </source>
</evidence>
<feature type="domain" description="Phage tail tape measure protein" evidence="4">
    <location>
        <begin position="91"/>
        <end position="291"/>
    </location>
</feature>
<accession>A0ABT0L6I2</accession>
<keyword evidence="3" id="KW-0472">Membrane</keyword>
<keyword evidence="3" id="KW-0812">Transmembrane</keyword>
<dbReference type="RefSeq" id="WP_248938584.1">
    <property type="nucleotide sequence ID" value="NZ_JAKIKS010000004.1"/>
</dbReference>
<dbReference type="EMBL" id="JAKIKS010000004">
    <property type="protein sequence ID" value="MCL1123301.1"/>
    <property type="molecule type" value="Genomic_DNA"/>
</dbReference>
<feature type="transmembrane region" description="Helical" evidence="3">
    <location>
        <begin position="449"/>
        <end position="472"/>
    </location>
</feature>
<feature type="transmembrane region" description="Helical" evidence="3">
    <location>
        <begin position="478"/>
        <end position="500"/>
    </location>
</feature>
<evidence type="ECO:0000256" key="3">
    <source>
        <dbReference type="SAM" id="Phobius"/>
    </source>
</evidence>